<dbReference type="AlphaFoldDB" id="A0A2P6QUY8"/>
<dbReference type="Proteomes" id="UP000238479">
    <property type="component" value="Chromosome 4"/>
</dbReference>
<organism evidence="1 2">
    <name type="scientific">Rosa chinensis</name>
    <name type="common">China rose</name>
    <dbReference type="NCBI Taxonomy" id="74649"/>
    <lineage>
        <taxon>Eukaryota</taxon>
        <taxon>Viridiplantae</taxon>
        <taxon>Streptophyta</taxon>
        <taxon>Embryophyta</taxon>
        <taxon>Tracheophyta</taxon>
        <taxon>Spermatophyta</taxon>
        <taxon>Magnoliopsida</taxon>
        <taxon>eudicotyledons</taxon>
        <taxon>Gunneridae</taxon>
        <taxon>Pentapetalae</taxon>
        <taxon>rosids</taxon>
        <taxon>fabids</taxon>
        <taxon>Rosales</taxon>
        <taxon>Rosaceae</taxon>
        <taxon>Rosoideae</taxon>
        <taxon>Rosoideae incertae sedis</taxon>
        <taxon>Rosa</taxon>
    </lineage>
</organism>
<gene>
    <name evidence="1" type="ORF">RchiOBHm_Chr4g0408941</name>
</gene>
<keyword evidence="2" id="KW-1185">Reference proteome</keyword>
<proteinExistence type="predicted"/>
<reference evidence="1 2" key="1">
    <citation type="journal article" date="2018" name="Nat. Genet.">
        <title>The Rosa genome provides new insights in the design of modern roses.</title>
        <authorList>
            <person name="Bendahmane M."/>
        </authorList>
    </citation>
    <scope>NUCLEOTIDE SEQUENCE [LARGE SCALE GENOMIC DNA]</scope>
    <source>
        <strain evidence="2">cv. Old Blush</strain>
    </source>
</reference>
<protein>
    <submittedName>
        <fullName evidence="1">Uncharacterized protein</fullName>
    </submittedName>
</protein>
<accession>A0A2P6QUY8</accession>
<sequence length="43" mass="4928">MIADPVAEVTIKLGTKKTLEIIIYEKCTIIWELCSWVGCELWS</sequence>
<name>A0A2P6QUY8_ROSCH</name>
<comment type="caution">
    <text evidence="1">The sequence shown here is derived from an EMBL/GenBank/DDBJ whole genome shotgun (WGS) entry which is preliminary data.</text>
</comment>
<evidence type="ECO:0000313" key="1">
    <source>
        <dbReference type="EMBL" id="PRQ38001.1"/>
    </source>
</evidence>
<evidence type="ECO:0000313" key="2">
    <source>
        <dbReference type="Proteomes" id="UP000238479"/>
    </source>
</evidence>
<dbReference type="EMBL" id="PDCK01000042">
    <property type="protein sequence ID" value="PRQ38001.1"/>
    <property type="molecule type" value="Genomic_DNA"/>
</dbReference>
<dbReference type="Gramene" id="PRQ38001">
    <property type="protein sequence ID" value="PRQ38001"/>
    <property type="gene ID" value="RchiOBHm_Chr4g0408941"/>
</dbReference>